<evidence type="ECO:0000259" key="2">
    <source>
        <dbReference type="Pfam" id="PF14368"/>
    </source>
</evidence>
<dbReference type="EMBL" id="CABITT030000006">
    <property type="protein sequence ID" value="VVB07902.1"/>
    <property type="molecule type" value="Genomic_DNA"/>
</dbReference>
<dbReference type="InterPro" id="IPR036312">
    <property type="entry name" value="Bifun_inhib/LTP/seed_sf"/>
</dbReference>
<dbReference type="InterPro" id="IPR039265">
    <property type="entry name" value="DIR1-like"/>
</dbReference>
<reference evidence="3" key="1">
    <citation type="submission" date="2019-07" db="EMBL/GenBank/DDBJ databases">
        <authorList>
            <person name="Dittberner H."/>
        </authorList>
    </citation>
    <scope>NUCLEOTIDE SEQUENCE [LARGE SCALE GENOMIC DNA]</scope>
</reference>
<evidence type="ECO:0000313" key="3">
    <source>
        <dbReference type="EMBL" id="VVB07902.1"/>
    </source>
</evidence>
<dbReference type="OrthoDB" id="656626at2759"/>
<dbReference type="GO" id="GO:0009627">
    <property type="term" value="P:systemic acquired resistance"/>
    <property type="evidence" value="ECO:0007669"/>
    <property type="project" value="InterPro"/>
</dbReference>
<dbReference type="Proteomes" id="UP000489600">
    <property type="component" value="Unassembled WGS sequence"/>
</dbReference>
<dbReference type="Pfam" id="PF14368">
    <property type="entry name" value="LTP_2"/>
    <property type="match status" value="1"/>
</dbReference>
<sequence>MGKNTITLMQFAMVLIAAMLVKEAMSIPICNINTNDLEKCRPAVAGRNPPPPGPDCCAVVKAANLVCACMYKSYLANYGINPSRVKAVIASCGARIPSCLPR</sequence>
<proteinExistence type="predicted"/>
<keyword evidence="4" id="KW-1185">Reference proteome</keyword>
<dbReference type="Gene3D" id="1.10.110.10">
    <property type="entry name" value="Plant lipid-transfer and hydrophobic proteins"/>
    <property type="match status" value="1"/>
</dbReference>
<dbReference type="PANTHER" id="PTHR33122">
    <property type="entry name" value="LIPID BINDING PROTEIN-RELATED"/>
    <property type="match status" value="1"/>
</dbReference>
<feature type="chain" id="PRO_5022082169" description="Bifunctional inhibitor/plant lipid transfer protein/seed storage helical domain-containing protein" evidence="1">
    <location>
        <begin position="27"/>
        <end position="102"/>
    </location>
</feature>
<dbReference type="InterPro" id="IPR016140">
    <property type="entry name" value="Bifunc_inhib/LTP/seed_store"/>
</dbReference>
<feature type="signal peptide" evidence="1">
    <location>
        <begin position="1"/>
        <end position="26"/>
    </location>
</feature>
<dbReference type="GO" id="GO:0005504">
    <property type="term" value="F:fatty acid binding"/>
    <property type="evidence" value="ECO:0007669"/>
    <property type="project" value="InterPro"/>
</dbReference>
<keyword evidence="1" id="KW-0732">Signal</keyword>
<evidence type="ECO:0000256" key="1">
    <source>
        <dbReference type="SAM" id="SignalP"/>
    </source>
</evidence>
<gene>
    <name evidence="3" type="ORF">ANE_LOCUS18346</name>
</gene>
<dbReference type="AlphaFoldDB" id="A0A565C2Q0"/>
<dbReference type="PANTHER" id="PTHR33122:SF43">
    <property type="entry name" value="BIFUNCTIONAL INHIBITOR_PLANT LIPID TRANSFER PROTEIN_SEED STORAGE HELICAL DOMAIN-CONTAINING PROTEIN"/>
    <property type="match status" value="1"/>
</dbReference>
<dbReference type="CDD" id="cd04660">
    <property type="entry name" value="nsLTP_like"/>
    <property type="match status" value="1"/>
</dbReference>
<name>A0A565C2Q0_9BRAS</name>
<dbReference type="SUPFAM" id="SSF47699">
    <property type="entry name" value="Bifunctional inhibitor/lipid-transfer protein/seed storage 2S albumin"/>
    <property type="match status" value="1"/>
</dbReference>
<dbReference type="InterPro" id="IPR044741">
    <property type="entry name" value="NsLTP-like"/>
</dbReference>
<comment type="caution">
    <text evidence="3">The sequence shown here is derived from an EMBL/GenBank/DDBJ whole genome shotgun (WGS) entry which is preliminary data.</text>
</comment>
<protein>
    <recommendedName>
        <fullName evidence="2">Bifunctional inhibitor/plant lipid transfer protein/seed storage helical domain-containing protein</fullName>
    </recommendedName>
</protein>
<evidence type="ECO:0000313" key="4">
    <source>
        <dbReference type="Proteomes" id="UP000489600"/>
    </source>
</evidence>
<organism evidence="3 4">
    <name type="scientific">Arabis nemorensis</name>
    <dbReference type="NCBI Taxonomy" id="586526"/>
    <lineage>
        <taxon>Eukaryota</taxon>
        <taxon>Viridiplantae</taxon>
        <taxon>Streptophyta</taxon>
        <taxon>Embryophyta</taxon>
        <taxon>Tracheophyta</taxon>
        <taxon>Spermatophyta</taxon>
        <taxon>Magnoliopsida</taxon>
        <taxon>eudicotyledons</taxon>
        <taxon>Gunneridae</taxon>
        <taxon>Pentapetalae</taxon>
        <taxon>rosids</taxon>
        <taxon>malvids</taxon>
        <taxon>Brassicales</taxon>
        <taxon>Brassicaceae</taxon>
        <taxon>Arabideae</taxon>
        <taxon>Arabis</taxon>
    </lineage>
</organism>
<feature type="domain" description="Bifunctional inhibitor/plant lipid transfer protein/seed storage helical" evidence="2">
    <location>
        <begin position="12"/>
        <end position="97"/>
    </location>
</feature>
<accession>A0A565C2Q0</accession>